<dbReference type="SUPFAM" id="SSF51735">
    <property type="entry name" value="NAD(P)-binding Rossmann-fold domains"/>
    <property type="match status" value="1"/>
</dbReference>
<proteinExistence type="inferred from homology"/>
<dbReference type="PRINTS" id="PR00081">
    <property type="entry name" value="GDHRDH"/>
</dbReference>
<accession>A0A5R9J1Y8</accession>
<dbReference type="OrthoDB" id="7375193at2"/>
<dbReference type="CDD" id="cd05233">
    <property type="entry name" value="SDR_c"/>
    <property type="match status" value="1"/>
</dbReference>
<comment type="caution">
    <text evidence="2">The sequence shown here is derived from an EMBL/GenBank/DDBJ whole genome shotgun (WGS) entry which is preliminary data.</text>
</comment>
<protein>
    <submittedName>
        <fullName evidence="2">SDR family oxidoreductase</fullName>
    </submittedName>
</protein>
<dbReference type="AlphaFoldDB" id="A0A5R9J1Y8"/>
<dbReference type="FunFam" id="3.40.50.720:FF:000084">
    <property type="entry name" value="Short-chain dehydrogenase reductase"/>
    <property type="match status" value="1"/>
</dbReference>
<organism evidence="2 3">
    <name type="scientific">Lichenicoccus roseus</name>
    <dbReference type="NCBI Taxonomy" id="2683649"/>
    <lineage>
        <taxon>Bacteria</taxon>
        <taxon>Pseudomonadati</taxon>
        <taxon>Pseudomonadota</taxon>
        <taxon>Alphaproteobacteria</taxon>
        <taxon>Acetobacterales</taxon>
        <taxon>Acetobacteraceae</taxon>
        <taxon>Lichenicoccus</taxon>
    </lineage>
</organism>
<comment type="similarity">
    <text evidence="1">Belongs to the short-chain dehydrogenases/reductases (SDR) family.</text>
</comment>
<dbReference type="NCBIfam" id="NF005559">
    <property type="entry name" value="PRK07231.1"/>
    <property type="match status" value="1"/>
</dbReference>
<keyword evidence="3" id="KW-1185">Reference proteome</keyword>
<reference evidence="2 3" key="1">
    <citation type="submission" date="2019-05" db="EMBL/GenBank/DDBJ databases">
        <authorList>
            <person name="Pankratov T."/>
            <person name="Grouzdev D."/>
        </authorList>
    </citation>
    <scope>NUCLEOTIDE SEQUENCE [LARGE SCALE GENOMIC DNA]</scope>
    <source>
        <strain evidence="2 3">KEBCLARHB70R</strain>
    </source>
</reference>
<dbReference type="PROSITE" id="PS00061">
    <property type="entry name" value="ADH_SHORT"/>
    <property type="match status" value="1"/>
</dbReference>
<dbReference type="Pfam" id="PF13561">
    <property type="entry name" value="adh_short_C2"/>
    <property type="match status" value="1"/>
</dbReference>
<dbReference type="Gene3D" id="3.40.50.720">
    <property type="entry name" value="NAD(P)-binding Rossmann-like Domain"/>
    <property type="match status" value="1"/>
</dbReference>
<evidence type="ECO:0000256" key="1">
    <source>
        <dbReference type="ARBA" id="ARBA00006484"/>
    </source>
</evidence>
<dbReference type="PANTHER" id="PTHR42760:SF124">
    <property type="entry name" value="SHORT-CHAIN DEHYDROGENASE_REDUCTASE"/>
    <property type="match status" value="1"/>
</dbReference>
<evidence type="ECO:0000313" key="2">
    <source>
        <dbReference type="EMBL" id="TLU71572.1"/>
    </source>
</evidence>
<dbReference type="GO" id="GO:0016616">
    <property type="term" value="F:oxidoreductase activity, acting on the CH-OH group of donors, NAD or NADP as acceptor"/>
    <property type="evidence" value="ECO:0007669"/>
    <property type="project" value="TreeGrafter"/>
</dbReference>
<dbReference type="InterPro" id="IPR002347">
    <property type="entry name" value="SDR_fam"/>
</dbReference>
<gene>
    <name evidence="2" type="ORF">FE263_17000</name>
</gene>
<sequence length="300" mass="32425">MDDRQHADRRRRFHCALSITAEKKTILGSQGEQEVARDLEGKVVLITGASTGFGRGIASKMAEAGANIVNADLQEKANPSGFDQKPELTTVQLVQELGSEALFVTTNVTKRADVVGAVEATTERFGRLDILVNNAGIYRGGKLFHDFTEEELDICFDVNVRGCFLAAQEAIKVFLKQGGGGNIVNLVSTAGLQGHPRQSVYNISKGAAANLTRCLAIEYGREGIRVNGICPTYAKTALTRAFADDDTFDEMFTKSIPLGRWGEVSDVADLAVFLASDKSAYIHGDLIRVDGGETLCRYSV</sequence>
<name>A0A5R9J1Y8_9PROT</name>
<dbReference type="InterPro" id="IPR036291">
    <property type="entry name" value="NAD(P)-bd_dom_sf"/>
</dbReference>
<dbReference type="Proteomes" id="UP000305654">
    <property type="component" value="Unassembled WGS sequence"/>
</dbReference>
<dbReference type="PRINTS" id="PR00080">
    <property type="entry name" value="SDRFAMILY"/>
</dbReference>
<dbReference type="PANTHER" id="PTHR42760">
    <property type="entry name" value="SHORT-CHAIN DEHYDROGENASES/REDUCTASES FAMILY MEMBER"/>
    <property type="match status" value="1"/>
</dbReference>
<evidence type="ECO:0000313" key="3">
    <source>
        <dbReference type="Proteomes" id="UP000305654"/>
    </source>
</evidence>
<dbReference type="InterPro" id="IPR020904">
    <property type="entry name" value="Sc_DH/Rdtase_CS"/>
</dbReference>
<dbReference type="EMBL" id="VCDI01000006">
    <property type="protein sequence ID" value="TLU71572.1"/>
    <property type="molecule type" value="Genomic_DNA"/>
</dbReference>